<dbReference type="InterPro" id="IPR005650">
    <property type="entry name" value="BlaI_family"/>
</dbReference>
<reference evidence="5" key="2">
    <citation type="submission" date="2021-04" db="EMBL/GenBank/DDBJ databases">
        <authorList>
            <person name="Gilroy R."/>
        </authorList>
    </citation>
    <scope>NUCLEOTIDE SEQUENCE</scope>
    <source>
        <strain evidence="5">CHK195-6426</strain>
    </source>
</reference>
<keyword evidence="2" id="KW-0805">Transcription regulation</keyword>
<dbReference type="SUPFAM" id="SSF46785">
    <property type="entry name" value="Winged helix' DNA-binding domain"/>
    <property type="match status" value="1"/>
</dbReference>
<name>A0A9D1R623_9FIRM</name>
<organism evidence="5 6">
    <name type="scientific">Candidatus Acetatifactor stercoripullorum</name>
    <dbReference type="NCBI Taxonomy" id="2838414"/>
    <lineage>
        <taxon>Bacteria</taxon>
        <taxon>Bacillati</taxon>
        <taxon>Bacillota</taxon>
        <taxon>Clostridia</taxon>
        <taxon>Lachnospirales</taxon>
        <taxon>Lachnospiraceae</taxon>
        <taxon>Acetatifactor</taxon>
    </lineage>
</organism>
<accession>A0A9D1R623</accession>
<dbReference type="InterPro" id="IPR036390">
    <property type="entry name" value="WH_DNA-bd_sf"/>
</dbReference>
<reference evidence="5" key="1">
    <citation type="journal article" date="2021" name="PeerJ">
        <title>Extensive microbial diversity within the chicken gut microbiome revealed by metagenomics and culture.</title>
        <authorList>
            <person name="Gilroy R."/>
            <person name="Ravi A."/>
            <person name="Getino M."/>
            <person name="Pursley I."/>
            <person name="Horton D.L."/>
            <person name="Alikhan N.F."/>
            <person name="Baker D."/>
            <person name="Gharbi K."/>
            <person name="Hall N."/>
            <person name="Watson M."/>
            <person name="Adriaenssens E.M."/>
            <person name="Foster-Nyarko E."/>
            <person name="Jarju S."/>
            <person name="Secka A."/>
            <person name="Antonio M."/>
            <person name="Oren A."/>
            <person name="Chaudhuri R.R."/>
            <person name="La Ragione R."/>
            <person name="Hildebrand F."/>
            <person name="Pallen M.J."/>
        </authorList>
    </citation>
    <scope>NUCLEOTIDE SEQUENCE</scope>
    <source>
        <strain evidence="5">CHK195-6426</strain>
    </source>
</reference>
<dbReference type="Proteomes" id="UP000824265">
    <property type="component" value="Unassembled WGS sequence"/>
</dbReference>
<dbReference type="RefSeq" id="WP_318704290.1">
    <property type="nucleotide sequence ID" value="NZ_CALWMU010000024.1"/>
</dbReference>
<evidence type="ECO:0000256" key="1">
    <source>
        <dbReference type="ARBA" id="ARBA00011046"/>
    </source>
</evidence>
<keyword evidence="4" id="KW-0804">Transcription</keyword>
<evidence type="ECO:0000256" key="2">
    <source>
        <dbReference type="ARBA" id="ARBA00023015"/>
    </source>
</evidence>
<evidence type="ECO:0000313" key="5">
    <source>
        <dbReference type="EMBL" id="HIW81530.1"/>
    </source>
</evidence>
<dbReference type="EMBL" id="DXGH01000043">
    <property type="protein sequence ID" value="HIW81530.1"/>
    <property type="molecule type" value="Genomic_DNA"/>
</dbReference>
<evidence type="ECO:0000256" key="3">
    <source>
        <dbReference type="ARBA" id="ARBA00023125"/>
    </source>
</evidence>
<dbReference type="AlphaFoldDB" id="A0A9D1R623"/>
<dbReference type="GO" id="GO:0003677">
    <property type="term" value="F:DNA binding"/>
    <property type="evidence" value="ECO:0007669"/>
    <property type="project" value="UniProtKB-KW"/>
</dbReference>
<dbReference type="Pfam" id="PF03965">
    <property type="entry name" value="Penicillinase_R"/>
    <property type="match status" value="1"/>
</dbReference>
<gene>
    <name evidence="5" type="ORF">H9742_08440</name>
</gene>
<evidence type="ECO:0000256" key="4">
    <source>
        <dbReference type="ARBA" id="ARBA00023163"/>
    </source>
</evidence>
<sequence length="119" mass="13805">MKDCYKLADAESRFADIIWANEPISSTELVKLCEKELSWKKSTTYTVLKKLIGKGIFQNEKSIVSAKLTKEQFYGLQSQNYVTETFGSLPRFLTAFFQGRKLSHKEVEELRSYIDSFEE</sequence>
<dbReference type="GO" id="GO:0045892">
    <property type="term" value="P:negative regulation of DNA-templated transcription"/>
    <property type="evidence" value="ECO:0007669"/>
    <property type="project" value="InterPro"/>
</dbReference>
<proteinExistence type="inferred from homology"/>
<comment type="caution">
    <text evidence="5">The sequence shown here is derived from an EMBL/GenBank/DDBJ whole genome shotgun (WGS) entry which is preliminary data.</text>
</comment>
<comment type="similarity">
    <text evidence="1">Belongs to the BlaI transcriptional regulatory family.</text>
</comment>
<protein>
    <submittedName>
        <fullName evidence="5">BlaI/MecI/CopY family transcriptional regulator</fullName>
    </submittedName>
</protein>
<dbReference type="Gene3D" id="1.10.4040.10">
    <property type="entry name" value="Penicillinase repressor domain"/>
    <property type="match status" value="1"/>
</dbReference>
<dbReference type="Gene3D" id="1.10.10.10">
    <property type="entry name" value="Winged helix-like DNA-binding domain superfamily/Winged helix DNA-binding domain"/>
    <property type="match status" value="1"/>
</dbReference>
<dbReference type="InterPro" id="IPR036388">
    <property type="entry name" value="WH-like_DNA-bd_sf"/>
</dbReference>
<evidence type="ECO:0000313" key="6">
    <source>
        <dbReference type="Proteomes" id="UP000824265"/>
    </source>
</evidence>
<keyword evidence="3" id="KW-0238">DNA-binding</keyword>